<dbReference type="InterPro" id="IPR036388">
    <property type="entry name" value="WH-like_DNA-bd_sf"/>
</dbReference>
<keyword evidence="4" id="KW-0804">Transcription</keyword>
<dbReference type="GO" id="GO:0003700">
    <property type="term" value="F:DNA-binding transcription factor activity"/>
    <property type="evidence" value="ECO:0007669"/>
    <property type="project" value="InterPro"/>
</dbReference>
<accession>A0A081K6K8</accession>
<dbReference type="Gene3D" id="3.40.190.10">
    <property type="entry name" value="Periplasmic binding protein-like II"/>
    <property type="match status" value="2"/>
</dbReference>
<dbReference type="PRINTS" id="PR00039">
    <property type="entry name" value="HTHLYSR"/>
</dbReference>
<dbReference type="Gene3D" id="1.10.10.10">
    <property type="entry name" value="Winged helix-like DNA-binding domain superfamily/Winged helix DNA-binding domain"/>
    <property type="match status" value="1"/>
</dbReference>
<gene>
    <name evidence="6" type="ORF">GV64_02645</name>
</gene>
<feature type="domain" description="HTH lysR-type" evidence="5">
    <location>
        <begin position="1"/>
        <end position="60"/>
    </location>
</feature>
<dbReference type="InterPro" id="IPR000847">
    <property type="entry name" value="LysR_HTH_N"/>
</dbReference>
<comment type="similarity">
    <text evidence="1">Belongs to the LysR transcriptional regulatory family.</text>
</comment>
<dbReference type="STRING" id="305900.GV64_02645"/>
<evidence type="ECO:0000256" key="2">
    <source>
        <dbReference type="ARBA" id="ARBA00023015"/>
    </source>
</evidence>
<dbReference type="Pfam" id="PF03466">
    <property type="entry name" value="LysR_substrate"/>
    <property type="match status" value="1"/>
</dbReference>
<evidence type="ECO:0000256" key="1">
    <source>
        <dbReference type="ARBA" id="ARBA00009437"/>
    </source>
</evidence>
<name>A0A081K6K8_9GAMM</name>
<keyword evidence="3" id="KW-0238">DNA-binding</keyword>
<dbReference type="InterPro" id="IPR036390">
    <property type="entry name" value="WH_DNA-bd_sf"/>
</dbReference>
<dbReference type="AlphaFoldDB" id="A0A081K6K8"/>
<evidence type="ECO:0000313" key="7">
    <source>
        <dbReference type="Proteomes" id="UP000027997"/>
    </source>
</evidence>
<dbReference type="eggNOG" id="COG0583">
    <property type="taxonomic scope" value="Bacteria"/>
</dbReference>
<dbReference type="PANTHER" id="PTHR30126:SF2">
    <property type="entry name" value="HTH-TYPE TRANSCRIPTIONAL REGULATOR YJIE"/>
    <property type="match status" value="1"/>
</dbReference>
<evidence type="ECO:0000256" key="3">
    <source>
        <dbReference type="ARBA" id="ARBA00023125"/>
    </source>
</evidence>
<dbReference type="SUPFAM" id="SSF53850">
    <property type="entry name" value="Periplasmic binding protein-like II"/>
    <property type="match status" value="1"/>
</dbReference>
<dbReference type="GO" id="GO:0000976">
    <property type="term" value="F:transcription cis-regulatory region binding"/>
    <property type="evidence" value="ECO:0007669"/>
    <property type="project" value="TreeGrafter"/>
</dbReference>
<dbReference type="RefSeq" id="WP_034843959.1">
    <property type="nucleotide sequence ID" value="NZ_JOJP01000001.1"/>
</dbReference>
<dbReference type="EMBL" id="JOJP01000001">
    <property type="protein sequence ID" value="KEI69784.1"/>
    <property type="molecule type" value="Genomic_DNA"/>
</dbReference>
<evidence type="ECO:0000259" key="5">
    <source>
        <dbReference type="PROSITE" id="PS50931"/>
    </source>
</evidence>
<reference evidence="6 7" key="1">
    <citation type="submission" date="2014-06" db="EMBL/GenBank/DDBJ databases">
        <title>Whole Genome Sequences of Three Symbiotic Endozoicomonas Bacteria.</title>
        <authorList>
            <person name="Neave M.J."/>
            <person name="Apprill A."/>
            <person name="Voolstra C.R."/>
        </authorList>
    </citation>
    <scope>NUCLEOTIDE SEQUENCE [LARGE SCALE GENOMIC DNA]</scope>
    <source>
        <strain evidence="6 7">DSM 22380</strain>
    </source>
</reference>
<dbReference type="InterPro" id="IPR005119">
    <property type="entry name" value="LysR_subst-bd"/>
</dbReference>
<dbReference type="CDD" id="cd05466">
    <property type="entry name" value="PBP2_LTTR_substrate"/>
    <property type="match status" value="1"/>
</dbReference>
<dbReference type="PANTHER" id="PTHR30126">
    <property type="entry name" value="HTH-TYPE TRANSCRIPTIONAL REGULATOR"/>
    <property type="match status" value="1"/>
</dbReference>
<evidence type="ECO:0000256" key="4">
    <source>
        <dbReference type="ARBA" id="ARBA00023163"/>
    </source>
</evidence>
<protein>
    <recommendedName>
        <fullName evidence="5">HTH lysR-type domain-containing protein</fullName>
    </recommendedName>
</protein>
<dbReference type="SUPFAM" id="SSF46785">
    <property type="entry name" value="Winged helix' DNA-binding domain"/>
    <property type="match status" value="1"/>
</dbReference>
<dbReference type="PROSITE" id="PS50931">
    <property type="entry name" value="HTH_LYSR"/>
    <property type="match status" value="1"/>
</dbReference>
<proteinExistence type="inferred from homology"/>
<dbReference type="FunFam" id="1.10.10.10:FF:000001">
    <property type="entry name" value="LysR family transcriptional regulator"/>
    <property type="match status" value="1"/>
</dbReference>
<comment type="caution">
    <text evidence="6">The sequence shown here is derived from an EMBL/GenBank/DDBJ whole genome shotgun (WGS) entry which is preliminary data.</text>
</comment>
<sequence>MNLETKWLEDFLALAELRNFSRAAQLRNVTQPAFSRRIRSLEQSLGVELIDRATTPLALTPEGRLFHTTARNLLRQMEDGLHQLKGQNGVGPQPLDFAAAHSLSVTLLPELIQTMSNDGHVLRSRVESIDVDLAVEALQEGRCDFLLAFDIEALMQPPFLCLSLGNTELRPVCAPDADGLPLFKPDQAEPVPILGYSPAAFMGRQVNGLLRAIDDLPRFQPVMESSLTNLLKVMALNGSGIAWLPGYAIVDELSSGQLVDFVDPEKHQEYWGSVEIKLYRNDVRLHAGAERFWSSLRKRCQQGWSLT</sequence>
<evidence type="ECO:0000313" key="6">
    <source>
        <dbReference type="EMBL" id="KEI69784.1"/>
    </source>
</evidence>
<organism evidence="6 7">
    <name type="scientific">Endozoicomonas elysicola</name>
    <dbReference type="NCBI Taxonomy" id="305900"/>
    <lineage>
        <taxon>Bacteria</taxon>
        <taxon>Pseudomonadati</taxon>
        <taxon>Pseudomonadota</taxon>
        <taxon>Gammaproteobacteria</taxon>
        <taxon>Oceanospirillales</taxon>
        <taxon>Endozoicomonadaceae</taxon>
        <taxon>Endozoicomonas</taxon>
    </lineage>
</organism>
<keyword evidence="2" id="KW-0805">Transcription regulation</keyword>
<dbReference type="Proteomes" id="UP000027997">
    <property type="component" value="Unassembled WGS sequence"/>
</dbReference>
<dbReference type="Pfam" id="PF00126">
    <property type="entry name" value="HTH_1"/>
    <property type="match status" value="1"/>
</dbReference>
<keyword evidence="7" id="KW-1185">Reference proteome</keyword>